<dbReference type="CDD" id="cd24082">
    <property type="entry name" value="ASKHA_NBD_GspK-like"/>
    <property type="match status" value="1"/>
</dbReference>
<dbReference type="SUPFAM" id="SSF53067">
    <property type="entry name" value="Actin-like ATPase domain"/>
    <property type="match status" value="2"/>
</dbReference>
<evidence type="ECO:0000313" key="3">
    <source>
        <dbReference type="Proteomes" id="UP000184159"/>
    </source>
</evidence>
<keyword evidence="3" id="KW-1185">Reference proteome</keyword>
<dbReference type="Gene3D" id="3.30.420.40">
    <property type="match status" value="2"/>
</dbReference>
<feature type="domain" description="ATPase BadF/BadG/BcrA/BcrD type" evidence="1">
    <location>
        <begin position="22"/>
        <end position="291"/>
    </location>
</feature>
<name>A0A1M4ZZJ0_VIBGA</name>
<reference evidence="3" key="1">
    <citation type="submission" date="2016-11" db="EMBL/GenBank/DDBJ databases">
        <authorList>
            <person name="Varghese N."/>
            <person name="Submissions S."/>
        </authorList>
    </citation>
    <scope>NUCLEOTIDE SEQUENCE [LARGE SCALE GENOMIC DNA]</scope>
    <source>
        <strain evidence="3">DSM 21264</strain>
    </source>
</reference>
<evidence type="ECO:0000259" key="1">
    <source>
        <dbReference type="Pfam" id="PF01869"/>
    </source>
</evidence>
<dbReference type="Pfam" id="PF01869">
    <property type="entry name" value="BcrAD_BadFG"/>
    <property type="match status" value="1"/>
</dbReference>
<dbReference type="PANTHER" id="PTHR43190">
    <property type="entry name" value="N-ACETYL-D-GLUCOSAMINE KINASE"/>
    <property type="match status" value="1"/>
</dbReference>
<accession>A0A1M4ZZJ0</accession>
<dbReference type="InterPro" id="IPR002731">
    <property type="entry name" value="ATPase_BadF"/>
</dbReference>
<evidence type="ECO:0000313" key="2">
    <source>
        <dbReference type="EMBL" id="SHF23453.1"/>
    </source>
</evidence>
<dbReference type="Proteomes" id="UP000184159">
    <property type="component" value="Unassembled WGS sequence"/>
</dbReference>
<dbReference type="PANTHER" id="PTHR43190:SF3">
    <property type="entry name" value="N-ACETYL-D-GLUCOSAMINE KINASE"/>
    <property type="match status" value="1"/>
</dbReference>
<proteinExistence type="predicted"/>
<keyword evidence="2" id="KW-0808">Transferase</keyword>
<dbReference type="InterPro" id="IPR052519">
    <property type="entry name" value="Euk-type_GlcNAc_Kinase"/>
</dbReference>
<sequence length="306" mass="32648">MAGDPFQPCIKGKHNLDCQYFIGVDGGGTKCRARLMNVDGEILAECVAGSANIYSAFDKAFETVSRLIADVYLQANLPFESSACTSVVLGLAGANVESYRQCVQKALKGFAHVKVVSDAEIACVGGHLGESGAVLITGTGSQGVRWDGTQFSRIGGWGFSLADQGSGAILGRRAVRCALQAHENLIEPTALTRKIMSQFDNSPEQMLTWSTNATPADWGQFSPTIFHYAELGDVVATQLVRKTASEIDQMLDYLTHQGENGATLMGGLAKPIVPWLSPRNQAVLIDAKGDALDGALILSRLSCEYI</sequence>
<gene>
    <name evidence="2" type="ORF">SAMN02745781_01745</name>
</gene>
<dbReference type="AlphaFoldDB" id="A0A1M4ZZJ0"/>
<protein>
    <submittedName>
        <fullName evidence="2">Glucosamine kinase</fullName>
    </submittedName>
</protein>
<dbReference type="EMBL" id="FQUH01000007">
    <property type="protein sequence ID" value="SHF23453.1"/>
    <property type="molecule type" value="Genomic_DNA"/>
</dbReference>
<dbReference type="InterPro" id="IPR043129">
    <property type="entry name" value="ATPase_NBD"/>
</dbReference>
<organism evidence="2 3">
    <name type="scientific">Vibrio gazogenes DSM 21264 = NBRC 103151</name>
    <dbReference type="NCBI Taxonomy" id="1123492"/>
    <lineage>
        <taxon>Bacteria</taxon>
        <taxon>Pseudomonadati</taxon>
        <taxon>Pseudomonadota</taxon>
        <taxon>Gammaproteobacteria</taxon>
        <taxon>Vibrionales</taxon>
        <taxon>Vibrionaceae</taxon>
        <taxon>Vibrio</taxon>
    </lineage>
</organism>
<keyword evidence="2" id="KW-0418">Kinase</keyword>
<dbReference type="GO" id="GO:0016301">
    <property type="term" value="F:kinase activity"/>
    <property type="evidence" value="ECO:0007669"/>
    <property type="project" value="UniProtKB-KW"/>
</dbReference>